<dbReference type="Proteomes" id="UP001238540">
    <property type="component" value="Unassembled WGS sequence"/>
</dbReference>
<dbReference type="PANTHER" id="PTHR45138:SF24">
    <property type="entry name" value="DIGUANYLATE CYCLASE DGCC-RELATED"/>
    <property type="match status" value="1"/>
</dbReference>
<evidence type="ECO:0000313" key="6">
    <source>
        <dbReference type="EMBL" id="MDN3609883.1"/>
    </source>
</evidence>
<dbReference type="PROSITE" id="PS50887">
    <property type="entry name" value="GGDEF"/>
    <property type="match status" value="1"/>
</dbReference>
<feature type="region of interest" description="Disordered" evidence="4">
    <location>
        <begin position="350"/>
        <end position="373"/>
    </location>
</feature>
<protein>
    <recommendedName>
        <fullName evidence="2">Diguanylate cyclase DosC</fullName>
        <ecNumber evidence="1">2.7.7.65</ecNumber>
    </recommendedName>
    <alternativeName>
        <fullName evidence="3">Direct oxygen-sensing cyclase</fullName>
    </alternativeName>
</protein>
<dbReference type="SUPFAM" id="SSF55073">
    <property type="entry name" value="Nucleotide cyclase"/>
    <property type="match status" value="1"/>
</dbReference>
<dbReference type="InterPro" id="IPR012292">
    <property type="entry name" value="Globin/Proto"/>
</dbReference>
<dbReference type="SMART" id="SM00267">
    <property type="entry name" value="GGDEF"/>
    <property type="match status" value="1"/>
</dbReference>
<dbReference type="Pfam" id="PF11563">
    <property type="entry name" value="Protoglobin"/>
    <property type="match status" value="1"/>
</dbReference>
<dbReference type="InterPro" id="IPR044398">
    <property type="entry name" value="Globin-sensor_dom"/>
</dbReference>
<keyword evidence="7" id="KW-1185">Reference proteome</keyword>
<accession>A0ABT8BT83</accession>
<dbReference type="InterPro" id="IPR050469">
    <property type="entry name" value="Diguanylate_Cyclase"/>
</dbReference>
<dbReference type="InterPro" id="IPR029787">
    <property type="entry name" value="Nucleotide_cyclase"/>
</dbReference>
<name>A0ABT8BT83_9VIBR</name>
<feature type="compositionally biased region" description="Polar residues" evidence="4">
    <location>
        <begin position="356"/>
        <end position="365"/>
    </location>
</feature>
<evidence type="ECO:0000256" key="3">
    <source>
        <dbReference type="ARBA" id="ARBA00029839"/>
    </source>
</evidence>
<evidence type="ECO:0000259" key="5">
    <source>
        <dbReference type="PROSITE" id="PS50887"/>
    </source>
</evidence>
<comment type="caution">
    <text evidence="6">The sequence shown here is derived from an EMBL/GenBank/DDBJ whole genome shotgun (WGS) entry which is preliminary data.</text>
</comment>
<proteinExistence type="predicted"/>
<dbReference type="EMBL" id="JAUFQC010000001">
    <property type="protein sequence ID" value="MDN3609883.1"/>
    <property type="molecule type" value="Genomic_DNA"/>
</dbReference>
<dbReference type="Gene3D" id="1.10.490.10">
    <property type="entry name" value="Globins"/>
    <property type="match status" value="1"/>
</dbReference>
<dbReference type="Gene3D" id="3.30.70.270">
    <property type="match status" value="1"/>
</dbReference>
<feature type="domain" description="GGDEF" evidence="5">
    <location>
        <begin position="232"/>
        <end position="363"/>
    </location>
</feature>
<dbReference type="RefSeq" id="WP_076587676.1">
    <property type="nucleotide sequence ID" value="NZ_JABEYA020000012.1"/>
</dbReference>
<evidence type="ECO:0000256" key="4">
    <source>
        <dbReference type="SAM" id="MobiDB-lite"/>
    </source>
</evidence>
<gene>
    <name evidence="6" type="ORF">QWZ16_09250</name>
</gene>
<organism evidence="6 7">
    <name type="scientific">Vibrio ostreicida</name>
    <dbReference type="NCBI Taxonomy" id="526588"/>
    <lineage>
        <taxon>Bacteria</taxon>
        <taxon>Pseudomonadati</taxon>
        <taxon>Pseudomonadota</taxon>
        <taxon>Gammaproteobacteria</taxon>
        <taxon>Vibrionales</taxon>
        <taxon>Vibrionaceae</taxon>
        <taxon>Vibrio</taxon>
    </lineage>
</organism>
<dbReference type="NCBIfam" id="TIGR00254">
    <property type="entry name" value="GGDEF"/>
    <property type="match status" value="1"/>
</dbReference>
<dbReference type="InterPro" id="IPR009050">
    <property type="entry name" value="Globin-like_sf"/>
</dbReference>
<dbReference type="CDD" id="cd01949">
    <property type="entry name" value="GGDEF"/>
    <property type="match status" value="1"/>
</dbReference>
<evidence type="ECO:0000256" key="1">
    <source>
        <dbReference type="ARBA" id="ARBA00012528"/>
    </source>
</evidence>
<evidence type="ECO:0000256" key="2">
    <source>
        <dbReference type="ARBA" id="ARBA00015125"/>
    </source>
</evidence>
<reference evidence="7" key="1">
    <citation type="journal article" date="2019" name="Int. J. Syst. Evol. Microbiol.">
        <title>The Global Catalogue of Microorganisms (GCM) 10K type strain sequencing project: providing services to taxonomists for standard genome sequencing and annotation.</title>
        <authorList>
            <consortium name="The Broad Institute Genomics Platform"/>
            <consortium name="The Broad Institute Genome Sequencing Center for Infectious Disease"/>
            <person name="Wu L."/>
            <person name="Ma J."/>
        </authorList>
    </citation>
    <scope>NUCLEOTIDE SEQUENCE [LARGE SCALE GENOMIC DNA]</scope>
    <source>
        <strain evidence="7">CECT 7398</strain>
    </source>
</reference>
<dbReference type="InterPro" id="IPR043128">
    <property type="entry name" value="Rev_trsase/Diguanyl_cyclase"/>
</dbReference>
<sequence>MRITDKSLVEQQHISDNELMQRLRLFRLTPSDLCEIHSIKNIISRELDQIVDEFYEHQTHTPDVETLIGDSGTLKRLIAALRQYIIDLFSKDIDLDYVEHRLRIGLVHKRIGIDPKLYLSAVNYLKNTLILRIKNNINDESYADKLCGILERLIDFDVSYVFDTYIKSMMNEIEIERNKSNSYVADLESIVLERTKDLKEMTRLDSLTNLYNKRAFEEFSSKLFLESRQRGEPISLLYIDIDAFKAFNDLHGHEHGDNVLIAVSDSLRGVSRSVDLCFRMGGDEFVVVMPNCAKEDASLNYIPRLLEKLEAMRKDVSLSIGIAQSGPTNYLSCRDTLSRADKDMYLKKSVTHAEKSNPSLTYITPKSKKSSSQ</sequence>
<dbReference type="SUPFAM" id="SSF46458">
    <property type="entry name" value="Globin-like"/>
    <property type="match status" value="1"/>
</dbReference>
<dbReference type="EC" id="2.7.7.65" evidence="1"/>
<dbReference type="Pfam" id="PF00990">
    <property type="entry name" value="GGDEF"/>
    <property type="match status" value="1"/>
</dbReference>
<dbReference type="InterPro" id="IPR000160">
    <property type="entry name" value="GGDEF_dom"/>
</dbReference>
<evidence type="ECO:0000313" key="7">
    <source>
        <dbReference type="Proteomes" id="UP001238540"/>
    </source>
</evidence>
<dbReference type="PANTHER" id="PTHR45138">
    <property type="entry name" value="REGULATORY COMPONENTS OF SENSORY TRANSDUCTION SYSTEM"/>
    <property type="match status" value="1"/>
</dbReference>